<accession>A0AC60P3Y0</accession>
<comment type="caution">
    <text evidence="1">The sequence shown here is derived from an EMBL/GenBank/DDBJ whole genome shotgun (WGS) entry which is preliminary data.</text>
</comment>
<evidence type="ECO:0000313" key="1">
    <source>
        <dbReference type="EMBL" id="KAG0414080.1"/>
    </source>
</evidence>
<proteinExistence type="predicted"/>
<protein>
    <submittedName>
        <fullName evidence="1">Uncharacterized protein</fullName>
    </submittedName>
</protein>
<reference evidence="1 2" key="1">
    <citation type="journal article" date="2020" name="Cell">
        <title>Large-Scale Comparative Analyses of Tick Genomes Elucidate Their Genetic Diversity and Vector Capacities.</title>
        <authorList>
            <consortium name="Tick Genome and Microbiome Consortium (TIGMIC)"/>
            <person name="Jia N."/>
            <person name="Wang J."/>
            <person name="Shi W."/>
            <person name="Du L."/>
            <person name="Sun Y."/>
            <person name="Zhan W."/>
            <person name="Jiang J.F."/>
            <person name="Wang Q."/>
            <person name="Zhang B."/>
            <person name="Ji P."/>
            <person name="Bell-Sakyi L."/>
            <person name="Cui X.M."/>
            <person name="Yuan T.T."/>
            <person name="Jiang B.G."/>
            <person name="Yang W.F."/>
            <person name="Lam T.T."/>
            <person name="Chang Q.C."/>
            <person name="Ding S.J."/>
            <person name="Wang X.J."/>
            <person name="Zhu J.G."/>
            <person name="Ruan X.D."/>
            <person name="Zhao L."/>
            <person name="Wei J.T."/>
            <person name="Ye R.Z."/>
            <person name="Que T.C."/>
            <person name="Du C.H."/>
            <person name="Zhou Y.H."/>
            <person name="Cheng J.X."/>
            <person name="Dai P.F."/>
            <person name="Guo W.B."/>
            <person name="Han X.H."/>
            <person name="Huang E.J."/>
            <person name="Li L.F."/>
            <person name="Wei W."/>
            <person name="Gao Y.C."/>
            <person name="Liu J.Z."/>
            <person name="Shao H.Z."/>
            <person name="Wang X."/>
            <person name="Wang C.C."/>
            <person name="Yang T.C."/>
            <person name="Huo Q.B."/>
            <person name="Li W."/>
            <person name="Chen H.Y."/>
            <person name="Chen S.E."/>
            <person name="Zhou L.G."/>
            <person name="Ni X.B."/>
            <person name="Tian J.H."/>
            <person name="Sheng Y."/>
            <person name="Liu T."/>
            <person name="Pan Y.S."/>
            <person name="Xia L.Y."/>
            <person name="Li J."/>
            <person name="Zhao F."/>
            <person name="Cao W.C."/>
        </authorList>
    </citation>
    <scope>NUCLEOTIDE SEQUENCE [LARGE SCALE GENOMIC DNA]</scope>
    <source>
        <strain evidence="1">Iper-2018</strain>
    </source>
</reference>
<dbReference type="Proteomes" id="UP000805193">
    <property type="component" value="Unassembled WGS sequence"/>
</dbReference>
<dbReference type="EMBL" id="JABSTQ010011205">
    <property type="protein sequence ID" value="KAG0414080.1"/>
    <property type="molecule type" value="Genomic_DNA"/>
</dbReference>
<evidence type="ECO:0000313" key="2">
    <source>
        <dbReference type="Proteomes" id="UP000805193"/>
    </source>
</evidence>
<gene>
    <name evidence="1" type="ORF">HPB47_008764</name>
</gene>
<feature type="non-terminal residue" evidence="1">
    <location>
        <position position="1"/>
    </location>
</feature>
<keyword evidence="2" id="KW-1185">Reference proteome</keyword>
<name>A0AC60P3Y0_IXOPE</name>
<organism evidence="1 2">
    <name type="scientific">Ixodes persulcatus</name>
    <name type="common">Taiga tick</name>
    <dbReference type="NCBI Taxonomy" id="34615"/>
    <lineage>
        <taxon>Eukaryota</taxon>
        <taxon>Metazoa</taxon>
        <taxon>Ecdysozoa</taxon>
        <taxon>Arthropoda</taxon>
        <taxon>Chelicerata</taxon>
        <taxon>Arachnida</taxon>
        <taxon>Acari</taxon>
        <taxon>Parasitiformes</taxon>
        <taxon>Ixodida</taxon>
        <taxon>Ixodoidea</taxon>
        <taxon>Ixodidae</taxon>
        <taxon>Ixodinae</taxon>
        <taxon>Ixodes</taxon>
    </lineage>
</organism>
<sequence length="106" mass="11908">DLAFVEGHAVTQFHCVFSEGTGLDFVLLHVVFVAAEAFREVLCFLHVDSRSYPAPGIFDDVDLQILDNILWSYDRRITPSHHLNAPTIVKCEIYLRSFGAVNPATM</sequence>
<feature type="non-terminal residue" evidence="1">
    <location>
        <position position="106"/>
    </location>
</feature>